<sequence length="79" mass="8922">MVYLSSSRLSDERQRHVETNPDCWLVRLPGDPASDGGKTADFYVGNGLYILTANAAEFARQSDKATEEAGWIWSYIMYE</sequence>
<reference evidence="1 2" key="1">
    <citation type="journal article" date="2012" name="Sci. Rep.">
        <title>Genomic perspectives on the evolution of fungal entomopathogenicity in Beauveria bassiana.</title>
        <authorList>
            <person name="Xiao G."/>
            <person name="Ying S.H."/>
            <person name="Zheng P."/>
            <person name="Wang Z.L."/>
            <person name="Zhang S."/>
            <person name="Xie X.Q."/>
            <person name="Shang Y."/>
            <person name="St Leger R.J."/>
            <person name="Zhao G.P."/>
            <person name="Wang C."/>
            <person name="Feng M.G."/>
        </authorList>
    </citation>
    <scope>NUCLEOTIDE SEQUENCE [LARGE SCALE GENOMIC DNA]</scope>
    <source>
        <strain evidence="1 2">ARSEF 2860</strain>
    </source>
</reference>
<evidence type="ECO:0000313" key="1">
    <source>
        <dbReference type="EMBL" id="EJP67201.1"/>
    </source>
</evidence>
<dbReference type="GeneID" id="19886787"/>
<dbReference type="AlphaFoldDB" id="J5JYC1"/>
<proteinExistence type="predicted"/>
<organism evidence="1 2">
    <name type="scientific">Beauveria bassiana (strain ARSEF 2860)</name>
    <name type="common">White muscardine disease fungus</name>
    <name type="synonym">Tritirachium shiotae</name>
    <dbReference type="NCBI Taxonomy" id="655819"/>
    <lineage>
        <taxon>Eukaryota</taxon>
        <taxon>Fungi</taxon>
        <taxon>Dikarya</taxon>
        <taxon>Ascomycota</taxon>
        <taxon>Pezizomycotina</taxon>
        <taxon>Sordariomycetes</taxon>
        <taxon>Hypocreomycetidae</taxon>
        <taxon>Hypocreales</taxon>
        <taxon>Cordycipitaceae</taxon>
        <taxon>Beauveria</taxon>
    </lineage>
</organism>
<keyword evidence="2" id="KW-1185">Reference proteome</keyword>
<dbReference type="HOGENOM" id="CLU_2605669_0_0_1"/>
<accession>J5JYC1</accession>
<dbReference type="InParanoid" id="J5JYC1"/>
<dbReference type="EMBL" id="JH725157">
    <property type="protein sequence ID" value="EJP67201.1"/>
    <property type="molecule type" value="Genomic_DNA"/>
</dbReference>
<gene>
    <name evidence="1" type="ORF">BBA_03775</name>
</gene>
<name>J5JYC1_BEAB2</name>
<evidence type="ECO:0000313" key="2">
    <source>
        <dbReference type="Proteomes" id="UP000002762"/>
    </source>
</evidence>
<dbReference type="RefSeq" id="XP_008597094.1">
    <property type="nucleotide sequence ID" value="XM_008598872.1"/>
</dbReference>
<dbReference type="Proteomes" id="UP000002762">
    <property type="component" value="Unassembled WGS sequence"/>
</dbReference>
<protein>
    <submittedName>
        <fullName evidence="1">Uncharacterized protein</fullName>
    </submittedName>
</protein>